<keyword evidence="2" id="KW-0560">Oxidoreductase</keyword>
<dbReference type="InterPro" id="IPR036291">
    <property type="entry name" value="NAD(P)-bd_dom_sf"/>
</dbReference>
<dbReference type="Gene3D" id="3.40.50.720">
    <property type="entry name" value="NAD(P)-binding Rossmann-like Domain"/>
    <property type="match status" value="1"/>
</dbReference>
<dbReference type="eggNOG" id="COG1028">
    <property type="taxonomic scope" value="Bacteria"/>
</dbReference>
<comment type="similarity">
    <text evidence="1">Belongs to the short-chain dehydrogenases/reductases (SDR) family.</text>
</comment>
<gene>
    <name evidence="3" type="ORF">AFR_23295</name>
</gene>
<organism evidence="3 4">
    <name type="scientific">Actinoplanes friuliensis DSM 7358</name>
    <dbReference type="NCBI Taxonomy" id="1246995"/>
    <lineage>
        <taxon>Bacteria</taxon>
        <taxon>Bacillati</taxon>
        <taxon>Actinomycetota</taxon>
        <taxon>Actinomycetes</taxon>
        <taxon>Micromonosporales</taxon>
        <taxon>Micromonosporaceae</taxon>
        <taxon>Actinoplanes</taxon>
    </lineage>
</organism>
<dbReference type="RefSeq" id="WP_023363476.1">
    <property type="nucleotide sequence ID" value="NC_022657.1"/>
</dbReference>
<dbReference type="AlphaFoldDB" id="U5W1B0"/>
<dbReference type="PRINTS" id="PR00081">
    <property type="entry name" value="GDHRDH"/>
</dbReference>
<evidence type="ECO:0000313" key="4">
    <source>
        <dbReference type="Proteomes" id="UP000017746"/>
    </source>
</evidence>
<keyword evidence="4" id="KW-1185">Reference proteome</keyword>
<accession>U5W1B0</accession>
<dbReference type="Pfam" id="PF00106">
    <property type="entry name" value="adh_short"/>
    <property type="match status" value="1"/>
</dbReference>
<reference evidence="3 4" key="1">
    <citation type="journal article" date="2014" name="J. Biotechnol.">
        <title>Complete genome sequence of the actinobacterium Actinoplanes friuliensis HAG 010964, producer of the lipopeptide antibiotic friulimycin.</title>
        <authorList>
            <person name="Ruckert C."/>
            <person name="Szczepanowski R."/>
            <person name="Albersmeier A."/>
            <person name="Goesmann A."/>
            <person name="Fischer N."/>
            <person name="Steinkamper A."/>
            <person name="Puhler A."/>
            <person name="Biener R."/>
            <person name="Schwartz D."/>
            <person name="Kalinowski J."/>
        </authorList>
    </citation>
    <scope>NUCLEOTIDE SEQUENCE [LARGE SCALE GENOMIC DNA]</scope>
    <source>
        <strain evidence="3 4">DSM 7358</strain>
    </source>
</reference>
<proteinExistence type="inferred from homology"/>
<evidence type="ECO:0000256" key="1">
    <source>
        <dbReference type="ARBA" id="ARBA00006484"/>
    </source>
</evidence>
<dbReference type="STRING" id="1246995.AFR_23295"/>
<dbReference type="PANTHER" id="PTHR24320:SF148">
    <property type="entry name" value="NAD(P)-BINDING ROSSMANN-FOLD SUPERFAMILY PROTEIN"/>
    <property type="match status" value="1"/>
</dbReference>
<sequence>MSTILITGATDGLGRGLAERLAAEGHDLLLHGRDRARLDAVAEAVGGKPVTLLADLSDLTQVARLADEVQSATDRLDVLISNAGIGSGEPDGRERRVSADGYELRFAVNYLAGFLLTEKLLPLLRRTGSARIVNVASLGQAPLDFDDLMLTRGYSGTRAYGQSKLAQIMSGFELAGRVPAAEVTVTSLHPATYMPTKMVLQEVGHQIDDLETGVAAVRRLAVGTDVAGVTGQFYDRQREARAHNQAYDAAARSELRRRSLELVGL</sequence>
<dbReference type="Proteomes" id="UP000017746">
    <property type="component" value="Chromosome"/>
</dbReference>
<dbReference type="OrthoDB" id="3237043at2"/>
<name>U5W1B0_9ACTN</name>
<dbReference type="PATRIC" id="fig|1246995.3.peg.4721"/>
<dbReference type="PANTHER" id="PTHR24320">
    <property type="entry name" value="RETINOL DEHYDROGENASE"/>
    <property type="match status" value="1"/>
</dbReference>
<dbReference type="EMBL" id="CP006272">
    <property type="protein sequence ID" value="AGZ42929.1"/>
    <property type="molecule type" value="Genomic_DNA"/>
</dbReference>
<evidence type="ECO:0000256" key="2">
    <source>
        <dbReference type="ARBA" id="ARBA00023002"/>
    </source>
</evidence>
<dbReference type="SUPFAM" id="SSF51735">
    <property type="entry name" value="NAD(P)-binding Rossmann-fold domains"/>
    <property type="match status" value="1"/>
</dbReference>
<dbReference type="GO" id="GO:0016491">
    <property type="term" value="F:oxidoreductase activity"/>
    <property type="evidence" value="ECO:0007669"/>
    <property type="project" value="UniProtKB-KW"/>
</dbReference>
<dbReference type="HOGENOM" id="CLU_010194_44_5_11"/>
<dbReference type="InterPro" id="IPR002347">
    <property type="entry name" value="SDR_fam"/>
</dbReference>
<dbReference type="KEGG" id="afs:AFR_23295"/>
<evidence type="ECO:0000313" key="3">
    <source>
        <dbReference type="EMBL" id="AGZ42929.1"/>
    </source>
</evidence>
<protein>
    <submittedName>
        <fullName evidence="3">Short-chain dehydrogenase/reductase SDR</fullName>
    </submittedName>
</protein>